<reference evidence="2 3" key="1">
    <citation type="submission" date="2014-01" db="EMBL/GenBank/DDBJ databases">
        <authorList>
            <person name="Zuccon D."/>
        </authorList>
    </citation>
    <scope>NUCLEOTIDE SEQUENCE [LARGE SCALE GENOMIC DNA]</scope>
    <source>
        <strain evidence="2 3">Y31</strain>
    </source>
</reference>
<evidence type="ECO:0000313" key="2">
    <source>
        <dbReference type="EMBL" id="OAQ15129.1"/>
    </source>
</evidence>
<feature type="compositionally biased region" description="Basic and acidic residues" evidence="1">
    <location>
        <begin position="42"/>
        <end position="51"/>
    </location>
</feature>
<dbReference type="EMBL" id="JACI01000001">
    <property type="protein sequence ID" value="OAQ15129.1"/>
    <property type="molecule type" value="Genomic_DNA"/>
</dbReference>
<dbReference type="PROSITE" id="PS51257">
    <property type="entry name" value="PROKAR_LIPOPROTEIN"/>
    <property type="match status" value="1"/>
</dbReference>
<sequence>MRSTFKLTLAAIAVSFVITGCKSSHGPSVVAKNSEPQPIQITKEKDKKEESNNIPAKPELPKPVQPAKPVTPAETPKQPEPVVPTPEKPAQPEQPAQPDIPKNKPYASGINEDSKGLAWRVVALSQTGSLVNVSSARADHTDYHLKSDKSPLGASQEFGDTEYNYSLGFELGQNTQDSRFIKSLNNRGDNYLGLHQGSYKDSRLVGNSQEISYLYINQPYSSYGALFTDAENSNLFHVQLKTGRDSDGISEDSGAGSNTNSAEYTVYTLQGKNGKWNNELLGDAEYKGNVIARVEKQINGQSVVETPKIDGDVTLSLHLDSKWENSTLTGTVNSNSVGKITLEQSKLAPAAFQPTYEIAFYGTATADKQDDLEGDYSVKLVGPTLNDAVGSIQLEKEDNIKDNDITKYNAVFGAVKTEK</sequence>
<dbReference type="Proteomes" id="UP000078358">
    <property type="component" value="Unassembled WGS sequence"/>
</dbReference>
<proteinExistence type="predicted"/>
<dbReference type="Gene3D" id="2.40.160.90">
    <property type="match status" value="1"/>
</dbReference>
<feature type="region of interest" description="Disordered" evidence="1">
    <location>
        <begin position="23"/>
        <end position="111"/>
    </location>
</feature>
<evidence type="ECO:0000256" key="1">
    <source>
        <dbReference type="SAM" id="MobiDB-lite"/>
    </source>
</evidence>
<evidence type="ECO:0000313" key="3">
    <source>
        <dbReference type="Proteomes" id="UP000078358"/>
    </source>
</evidence>
<dbReference type="RefSeq" id="WP_064317942.1">
    <property type="nucleotide sequence ID" value="NZ_JACI01000001.1"/>
</dbReference>
<comment type="caution">
    <text evidence="2">The sequence shown here is derived from an EMBL/GenBank/DDBJ whole genome shotgun (WGS) entry which is preliminary data.</text>
</comment>
<gene>
    <name evidence="2" type="ORF">F480_00865</name>
</gene>
<protein>
    <submittedName>
        <fullName evidence="2">Membrane protein</fullName>
    </submittedName>
</protein>
<accession>A0A179CZ03</accession>
<dbReference type="AlphaFoldDB" id="A0A179CZ03"/>
<name>A0A179CZ03_BIBTR</name>
<dbReference type="PATRIC" id="fig|1261658.3.peg.177"/>
<feature type="compositionally biased region" description="Pro residues" evidence="1">
    <location>
        <begin position="78"/>
        <end position="89"/>
    </location>
</feature>
<organism evidence="2 3">
    <name type="scientific">Bibersteinia trehalosi Y31</name>
    <dbReference type="NCBI Taxonomy" id="1261658"/>
    <lineage>
        <taxon>Bacteria</taxon>
        <taxon>Pseudomonadati</taxon>
        <taxon>Pseudomonadota</taxon>
        <taxon>Gammaproteobacteria</taxon>
        <taxon>Pasteurellales</taxon>
        <taxon>Pasteurellaceae</taxon>
        <taxon>Bibersteinia</taxon>
    </lineage>
</organism>